<proteinExistence type="predicted"/>
<reference evidence="1" key="2">
    <citation type="journal article" date="2023" name="IMA Fungus">
        <title>Comparative genomic study of the Penicillium genus elucidates a diverse pangenome and 15 lateral gene transfer events.</title>
        <authorList>
            <person name="Petersen C."/>
            <person name="Sorensen T."/>
            <person name="Nielsen M.R."/>
            <person name="Sondergaard T.E."/>
            <person name="Sorensen J.L."/>
            <person name="Fitzpatrick D.A."/>
            <person name="Frisvad J.C."/>
            <person name="Nielsen K.L."/>
        </authorList>
    </citation>
    <scope>NUCLEOTIDE SEQUENCE</scope>
    <source>
        <strain evidence="1">IBT 35673</strain>
    </source>
</reference>
<dbReference type="InterPro" id="IPR052400">
    <property type="entry name" value="Zn2-C6_fungal_TF"/>
</dbReference>
<dbReference type="PANTHER" id="PTHR47657:SF7">
    <property type="entry name" value="STEROL REGULATORY ELEMENT-BINDING PROTEIN ECM22"/>
    <property type="match status" value="1"/>
</dbReference>
<comment type="caution">
    <text evidence="1">The sequence shown here is derived from an EMBL/GenBank/DDBJ whole genome shotgun (WGS) entry which is preliminary data.</text>
</comment>
<sequence>MCNLNDHNAPAVYLFSTITALISCAQPRLPDDLWISGEKDIEWLSLLRGIRSIIDAGGDNLKYGILEPMLKNGWRRGRAWAARPPGNWAHLNHLRYLLEERVSDKTVCQHYLNAVDDMKKSFATVAEIGHRNCETADVFIWLMRVSDDYLHLLRQRKPEAMVIFSYFCVITYELEWAWWMQGLSIHLMRGIYFALDDEYRGWLKWPMKQLNWTP</sequence>
<evidence type="ECO:0000313" key="2">
    <source>
        <dbReference type="Proteomes" id="UP001147695"/>
    </source>
</evidence>
<name>A0A9W9QVX4_PENBR</name>
<dbReference type="GO" id="GO:0000981">
    <property type="term" value="F:DNA-binding transcription factor activity, RNA polymerase II-specific"/>
    <property type="evidence" value="ECO:0007669"/>
    <property type="project" value="TreeGrafter"/>
</dbReference>
<dbReference type="PANTHER" id="PTHR47657">
    <property type="entry name" value="STEROL REGULATORY ELEMENT-BINDING PROTEIN ECM22"/>
    <property type="match status" value="1"/>
</dbReference>
<dbReference type="EMBL" id="JAPZBQ010000002">
    <property type="protein sequence ID" value="KAJ5345884.1"/>
    <property type="molecule type" value="Genomic_DNA"/>
</dbReference>
<dbReference type="Proteomes" id="UP001147695">
    <property type="component" value="Unassembled WGS sequence"/>
</dbReference>
<dbReference type="AlphaFoldDB" id="A0A9W9QVX4"/>
<reference evidence="1" key="1">
    <citation type="submission" date="2022-12" db="EMBL/GenBank/DDBJ databases">
        <authorList>
            <person name="Petersen C."/>
        </authorList>
    </citation>
    <scope>NUCLEOTIDE SEQUENCE</scope>
    <source>
        <strain evidence="1">IBT 35673</strain>
    </source>
</reference>
<protein>
    <submittedName>
        <fullName evidence="1">Uncharacterized protein</fullName>
    </submittedName>
</protein>
<evidence type="ECO:0000313" key="1">
    <source>
        <dbReference type="EMBL" id="KAJ5345884.1"/>
    </source>
</evidence>
<gene>
    <name evidence="1" type="ORF">N7452_003888</name>
</gene>
<accession>A0A9W9QVX4</accession>
<organism evidence="1 2">
    <name type="scientific">Penicillium brevicompactum</name>
    <dbReference type="NCBI Taxonomy" id="5074"/>
    <lineage>
        <taxon>Eukaryota</taxon>
        <taxon>Fungi</taxon>
        <taxon>Dikarya</taxon>
        <taxon>Ascomycota</taxon>
        <taxon>Pezizomycotina</taxon>
        <taxon>Eurotiomycetes</taxon>
        <taxon>Eurotiomycetidae</taxon>
        <taxon>Eurotiales</taxon>
        <taxon>Aspergillaceae</taxon>
        <taxon>Penicillium</taxon>
    </lineage>
</organism>